<organism evidence="3 4">
    <name type="scientific">Tissierella carlieri</name>
    <dbReference type="NCBI Taxonomy" id="689904"/>
    <lineage>
        <taxon>Bacteria</taxon>
        <taxon>Bacillati</taxon>
        <taxon>Bacillota</taxon>
        <taxon>Tissierellia</taxon>
        <taxon>Tissierellales</taxon>
        <taxon>Tissierellaceae</taxon>
        <taxon>Tissierella</taxon>
    </lineage>
</organism>
<dbReference type="PROSITE" id="PS50110">
    <property type="entry name" value="RESPONSE_REGULATORY"/>
    <property type="match status" value="1"/>
</dbReference>
<dbReference type="SUPFAM" id="SSF52172">
    <property type="entry name" value="CheY-like"/>
    <property type="match status" value="1"/>
</dbReference>
<keyword evidence="4" id="KW-1185">Reference proteome</keyword>
<dbReference type="Pfam" id="PF00072">
    <property type="entry name" value="Response_reg"/>
    <property type="match status" value="1"/>
</dbReference>
<dbReference type="Gene3D" id="1.10.10.10">
    <property type="entry name" value="Winged helix-like DNA-binding domain superfamily/Winged helix DNA-binding domain"/>
    <property type="match status" value="1"/>
</dbReference>
<keyword evidence="1" id="KW-0597">Phosphoprotein</keyword>
<dbReference type="Proteomes" id="UP001524478">
    <property type="component" value="Unassembled WGS sequence"/>
</dbReference>
<dbReference type="InterPro" id="IPR011006">
    <property type="entry name" value="CheY-like_superfamily"/>
</dbReference>
<dbReference type="InterPro" id="IPR051677">
    <property type="entry name" value="AfsR-DnrI-RedD_regulator"/>
</dbReference>
<evidence type="ECO:0000256" key="1">
    <source>
        <dbReference type="PROSITE-ProRule" id="PRU00169"/>
    </source>
</evidence>
<gene>
    <name evidence="3" type="ORF">NE686_04640</name>
</gene>
<dbReference type="PANTHER" id="PTHR35807">
    <property type="entry name" value="TRANSCRIPTIONAL REGULATOR REDD-RELATED"/>
    <property type="match status" value="1"/>
</dbReference>
<feature type="modified residue" description="4-aspartylphosphate" evidence="1">
    <location>
        <position position="53"/>
    </location>
</feature>
<evidence type="ECO:0000313" key="3">
    <source>
        <dbReference type="EMBL" id="MCQ4922362.1"/>
    </source>
</evidence>
<proteinExistence type="predicted"/>
<dbReference type="RefSeq" id="WP_256310644.1">
    <property type="nucleotide sequence ID" value="NZ_JANGAC010000003.1"/>
</dbReference>
<reference evidence="3 4" key="1">
    <citation type="submission" date="2022-06" db="EMBL/GenBank/DDBJ databases">
        <title>Isolation of gut microbiota from human fecal samples.</title>
        <authorList>
            <person name="Pamer E.G."/>
            <person name="Barat B."/>
            <person name="Waligurski E."/>
            <person name="Medina S."/>
            <person name="Paddock L."/>
            <person name="Mostad J."/>
        </authorList>
    </citation>
    <scope>NUCLEOTIDE SEQUENCE [LARGE SCALE GENOMIC DNA]</scope>
    <source>
        <strain evidence="3 4">DFI.7.95</strain>
    </source>
</reference>
<dbReference type="Gene3D" id="3.40.50.2300">
    <property type="match status" value="1"/>
</dbReference>
<sequence length="367" mass="43255">MRIILIDDEPIALDLLKLMLSSYEGVDVVGSYTKPLDALKGIKKIQPDVIFLDIEMGEINGLELAEFFMKELDAVEIVFITAYSEYAVDAFEINAIDYLLKPIQEKRLNKTIERLKDKSIEHYGINILDNRLKVNSFGSFEVLDSMESPLIWRTQKSKELFAYLWSKKERAVSKMLIMETIFPDKDLDKATTLLHTTIYQLRKNLEKLGYSNGIIYFNDCYQLDIPIKSDVQELNKILGSKKHNDKEIEEILRIYKGDFLEEGYHWAMEIQQIYKDVVFNTLEKYARTQLEYEKLTPILKTCLDKIHKMDSFNEKVAEMMIHYYGKQSKRSSLEVFFNNYVENLWEEMSLKPMESTIDLYRKYMENF</sequence>
<comment type="caution">
    <text evidence="3">The sequence shown here is derived from an EMBL/GenBank/DDBJ whole genome shotgun (WGS) entry which is preliminary data.</text>
</comment>
<feature type="domain" description="Response regulatory" evidence="2">
    <location>
        <begin position="2"/>
        <end position="116"/>
    </location>
</feature>
<dbReference type="InterPro" id="IPR001789">
    <property type="entry name" value="Sig_transdc_resp-reg_receiver"/>
</dbReference>
<protein>
    <submittedName>
        <fullName evidence="3">Response regulator</fullName>
    </submittedName>
</protein>
<accession>A0ABT1S7A9</accession>
<dbReference type="EMBL" id="JANGAC010000003">
    <property type="protein sequence ID" value="MCQ4922362.1"/>
    <property type="molecule type" value="Genomic_DNA"/>
</dbReference>
<name>A0ABT1S7A9_9FIRM</name>
<dbReference type="InterPro" id="IPR036388">
    <property type="entry name" value="WH-like_DNA-bd_sf"/>
</dbReference>
<evidence type="ECO:0000313" key="4">
    <source>
        <dbReference type="Proteomes" id="UP001524478"/>
    </source>
</evidence>
<evidence type="ECO:0000259" key="2">
    <source>
        <dbReference type="PROSITE" id="PS50110"/>
    </source>
</evidence>
<dbReference type="SMART" id="SM00448">
    <property type="entry name" value="REC"/>
    <property type="match status" value="1"/>
</dbReference>